<dbReference type="OrthoDB" id="269227at2759"/>
<evidence type="ECO:0000256" key="2">
    <source>
        <dbReference type="ARBA" id="ARBA00023180"/>
    </source>
</evidence>
<dbReference type="PIRSF" id="PIRSF000137">
    <property type="entry name" value="Alcohol_oxidase"/>
    <property type="match status" value="1"/>
</dbReference>
<dbReference type="Pfam" id="PF00732">
    <property type="entry name" value="GMC_oxred_N"/>
    <property type="match status" value="1"/>
</dbReference>
<feature type="active site" description="Proton donor" evidence="3">
    <location>
        <position position="545"/>
    </location>
</feature>
<evidence type="ECO:0000256" key="5">
    <source>
        <dbReference type="RuleBase" id="RU003968"/>
    </source>
</evidence>
<keyword evidence="6" id="KW-0732">Signal</keyword>
<evidence type="ECO:0000313" key="9">
    <source>
        <dbReference type="EMBL" id="CZR64174.1"/>
    </source>
</evidence>
<dbReference type="EMBL" id="FJOG01000025">
    <property type="protein sequence ID" value="CZR64174.1"/>
    <property type="molecule type" value="Genomic_DNA"/>
</dbReference>
<dbReference type="GO" id="GO:0016614">
    <property type="term" value="F:oxidoreductase activity, acting on CH-OH group of donors"/>
    <property type="evidence" value="ECO:0007669"/>
    <property type="project" value="InterPro"/>
</dbReference>
<evidence type="ECO:0000256" key="4">
    <source>
        <dbReference type="PIRSR" id="PIRSR000137-2"/>
    </source>
</evidence>
<dbReference type="STRING" id="576137.A0A1L7XGM8"/>
<dbReference type="InterPro" id="IPR007867">
    <property type="entry name" value="GMC_OxRtase_C"/>
</dbReference>
<evidence type="ECO:0000256" key="3">
    <source>
        <dbReference type="PIRSR" id="PIRSR000137-1"/>
    </source>
</evidence>
<keyword evidence="10" id="KW-1185">Reference proteome</keyword>
<dbReference type="AlphaFoldDB" id="A0A1L7XGM8"/>
<dbReference type="InterPro" id="IPR000172">
    <property type="entry name" value="GMC_OxRdtase_N"/>
</dbReference>
<organism evidence="9 10">
    <name type="scientific">Phialocephala subalpina</name>
    <dbReference type="NCBI Taxonomy" id="576137"/>
    <lineage>
        <taxon>Eukaryota</taxon>
        <taxon>Fungi</taxon>
        <taxon>Dikarya</taxon>
        <taxon>Ascomycota</taxon>
        <taxon>Pezizomycotina</taxon>
        <taxon>Leotiomycetes</taxon>
        <taxon>Helotiales</taxon>
        <taxon>Mollisiaceae</taxon>
        <taxon>Phialocephala</taxon>
        <taxon>Phialocephala fortinii species complex</taxon>
    </lineage>
</organism>
<dbReference type="SUPFAM" id="SSF54373">
    <property type="entry name" value="FAD-linked reductases, C-terminal domain"/>
    <property type="match status" value="1"/>
</dbReference>
<evidence type="ECO:0000259" key="8">
    <source>
        <dbReference type="PROSITE" id="PS00624"/>
    </source>
</evidence>
<reference evidence="9 10" key="1">
    <citation type="submission" date="2016-03" db="EMBL/GenBank/DDBJ databases">
        <authorList>
            <person name="Ploux O."/>
        </authorList>
    </citation>
    <scope>NUCLEOTIDE SEQUENCE [LARGE SCALE GENOMIC DNA]</scope>
    <source>
        <strain evidence="9 10">UAMH 11012</strain>
    </source>
</reference>
<proteinExistence type="inferred from homology"/>
<dbReference type="Proteomes" id="UP000184330">
    <property type="component" value="Unassembled WGS sequence"/>
</dbReference>
<feature type="binding site" evidence="4">
    <location>
        <begin position="136"/>
        <end position="139"/>
    </location>
    <ligand>
        <name>FAD</name>
        <dbReference type="ChEBI" id="CHEBI:57692"/>
    </ligand>
</feature>
<dbReference type="Gene3D" id="3.50.50.60">
    <property type="entry name" value="FAD/NAD(P)-binding domain"/>
    <property type="match status" value="1"/>
</dbReference>
<evidence type="ECO:0000259" key="7">
    <source>
        <dbReference type="PROSITE" id="PS00623"/>
    </source>
</evidence>
<dbReference type="PANTHER" id="PTHR11552">
    <property type="entry name" value="GLUCOSE-METHANOL-CHOLINE GMC OXIDOREDUCTASE"/>
    <property type="match status" value="1"/>
</dbReference>
<evidence type="ECO:0000256" key="1">
    <source>
        <dbReference type="ARBA" id="ARBA00010790"/>
    </source>
</evidence>
<feature type="domain" description="Glucose-methanol-choline oxidoreductase N-terminal" evidence="7">
    <location>
        <begin position="126"/>
        <end position="149"/>
    </location>
</feature>
<dbReference type="SUPFAM" id="SSF51905">
    <property type="entry name" value="FAD/NAD(P)-binding domain"/>
    <property type="match status" value="1"/>
</dbReference>
<feature type="domain" description="Glucose-methanol-choline oxidoreductase N-terminal" evidence="8">
    <location>
        <begin position="319"/>
        <end position="333"/>
    </location>
</feature>
<dbReference type="PROSITE" id="PS00624">
    <property type="entry name" value="GMC_OXRED_2"/>
    <property type="match status" value="1"/>
</dbReference>
<keyword evidence="5" id="KW-0285">Flavoprotein</keyword>
<feature type="signal peptide" evidence="6">
    <location>
        <begin position="1"/>
        <end position="19"/>
    </location>
</feature>
<comment type="cofactor">
    <cofactor evidence="4">
        <name>FAD</name>
        <dbReference type="ChEBI" id="CHEBI:57692"/>
    </cofactor>
</comment>
<evidence type="ECO:0000313" key="10">
    <source>
        <dbReference type="Proteomes" id="UP000184330"/>
    </source>
</evidence>
<sequence>MGVKQVAGSLLAFAGSASAAGYLSYASQFGIPGRNASYDYVVVGGGTAGLAIATRLAQNTSNSVAIIEAGGFYEIDNGNTSVVPRLGSYGTSTSTTTLQDSPTVDWEFETAPQASLNNVLAHYWRGKTLGGSSALNNAVYQRGTVGSYQMWADVVGDQSYTFDALLPYFQKSVHFTPADAALRPQNASILPVSDEAFSPSRGPLKVSYTNYAIPFDSWMQKAFNEIGLSEIQDFVSGNLIGHQYTPHQTEAKEQTRSSSESSFLREALESSRTNLQVYPNTLAKRVFFSPDKTATGVEVNTAGKTYTVSANHEVILSAGAFQSPQLLMVSGVGPAATLNKFSIPVVADRPGVGQNLWDHVMSGPVYPVEVGNVAKFTVPSLIAASTQEYLENRTGVMTGYSFDFIGWTKLPDSYRPALGPQALADLDQFPSDWPEIEYVIAEAPGTVPGANYALIFDVLVAPLSRGNMTIQSNDTSDHPVIDPNWLGSATDQKLMIEAFKTARALFNTTALRMIITGPEQSPGEAVQTDEEILAFIQSQTATLYHASCTCAMGKADDPMAVIDSHARVIGVQNLRVVDASSFPILPPGHPTSTIYALAEKIADDIMTGK</sequence>
<evidence type="ECO:0000256" key="6">
    <source>
        <dbReference type="SAM" id="SignalP"/>
    </source>
</evidence>
<dbReference type="PROSITE" id="PS00623">
    <property type="entry name" value="GMC_OXRED_1"/>
    <property type="match status" value="1"/>
</dbReference>
<feature type="active site" description="Proton acceptor" evidence="3">
    <location>
        <position position="589"/>
    </location>
</feature>
<dbReference type="InterPro" id="IPR012132">
    <property type="entry name" value="GMC_OxRdtase"/>
</dbReference>
<dbReference type="Gene3D" id="3.30.560.10">
    <property type="entry name" value="Glucose Oxidase, domain 3"/>
    <property type="match status" value="1"/>
</dbReference>
<dbReference type="GO" id="GO:0044550">
    <property type="term" value="P:secondary metabolite biosynthetic process"/>
    <property type="evidence" value="ECO:0007669"/>
    <property type="project" value="TreeGrafter"/>
</dbReference>
<dbReference type="Pfam" id="PF05199">
    <property type="entry name" value="GMC_oxred_C"/>
    <property type="match status" value="1"/>
</dbReference>
<protein>
    <submittedName>
        <fullName evidence="9">Related to choline dehydrogenase</fullName>
    </submittedName>
</protein>
<comment type="similarity">
    <text evidence="1 5">Belongs to the GMC oxidoreductase family.</text>
</comment>
<dbReference type="PANTHER" id="PTHR11552:SF138">
    <property type="entry name" value="DEHYDROGENASE PKFF-RELATED"/>
    <property type="match status" value="1"/>
</dbReference>
<name>A0A1L7XGM8_9HELO</name>
<feature type="chain" id="PRO_5012250764" evidence="6">
    <location>
        <begin position="20"/>
        <end position="609"/>
    </location>
</feature>
<keyword evidence="2" id="KW-0325">Glycoprotein</keyword>
<accession>A0A1L7XGM8</accession>
<gene>
    <name evidence="9" type="ORF">PAC_14071</name>
</gene>
<keyword evidence="4 5" id="KW-0274">FAD</keyword>
<dbReference type="InterPro" id="IPR036188">
    <property type="entry name" value="FAD/NAD-bd_sf"/>
</dbReference>
<dbReference type="GO" id="GO:0050660">
    <property type="term" value="F:flavin adenine dinucleotide binding"/>
    <property type="evidence" value="ECO:0007669"/>
    <property type="project" value="InterPro"/>
</dbReference>